<evidence type="ECO:0000313" key="6">
    <source>
        <dbReference type="EMBL" id="MBE7325201.1"/>
    </source>
</evidence>
<dbReference type="PRINTS" id="PR01469">
    <property type="entry name" value="CARBMTKINASE"/>
</dbReference>
<sequence>MRIVVALGGNALLRRGEPVEPEIQRRRLRPVAWAIAALAADHEVLLVHGNGPQVGLLAMESGADPAVSRPYPLGDLVAETQGLIGSWIQQALLDHGCDAVALVTQVVVDGDDPTFDDPRKPIGRVVNEGTARALAADRGWAVRPDGAGWRRVVPSPTPVDVLHVPAARRLASDGYVVVLGGGGGVPLLRHGDTGHGDTREFYEPVEVVVDKDLVAAIVADRVEADALVVLTDVDGVMADFGTPSARLLERLSVAEAEVLELEAGSMAPKVEACADFVRGAPGRRAVIAALERLTDAVAGVAGTQFVPGR</sequence>
<protein>
    <recommendedName>
        <fullName evidence="4">Carbamate kinase</fullName>
    </recommendedName>
</protein>
<dbReference type="GO" id="GO:0008804">
    <property type="term" value="F:carbamate kinase activity"/>
    <property type="evidence" value="ECO:0007669"/>
    <property type="project" value="UniProtKB-EC"/>
</dbReference>
<dbReference type="InterPro" id="IPR001048">
    <property type="entry name" value="Asp/Glu/Uridylate_kinase"/>
</dbReference>
<comment type="caution">
    <text evidence="6">The sequence shown here is derived from an EMBL/GenBank/DDBJ whole genome shotgun (WGS) entry which is preliminary data.</text>
</comment>
<evidence type="ECO:0000256" key="2">
    <source>
        <dbReference type="ARBA" id="ARBA00022679"/>
    </source>
</evidence>
<keyword evidence="2 4" id="KW-0808">Transferase</keyword>
<comment type="similarity">
    <text evidence="1 4">Belongs to the carbamate kinase family.</text>
</comment>
<dbReference type="RefSeq" id="WP_193638531.1">
    <property type="nucleotide sequence ID" value="NZ_JADCSA010000010.1"/>
</dbReference>
<dbReference type="InterPro" id="IPR036393">
    <property type="entry name" value="AceGlu_kinase-like_sf"/>
</dbReference>
<dbReference type="PIRSF" id="PIRSF000723">
    <property type="entry name" value="Carbamate_kin"/>
    <property type="match status" value="1"/>
</dbReference>
<evidence type="ECO:0000256" key="3">
    <source>
        <dbReference type="ARBA" id="ARBA00022777"/>
    </source>
</evidence>
<dbReference type="Gene3D" id="3.40.1160.10">
    <property type="entry name" value="Acetylglutamate kinase-like"/>
    <property type="match status" value="1"/>
</dbReference>
<dbReference type="PANTHER" id="PTHR30409:SF1">
    <property type="entry name" value="CARBAMATE KINASE-RELATED"/>
    <property type="match status" value="1"/>
</dbReference>
<evidence type="ECO:0000256" key="4">
    <source>
        <dbReference type="PIRNR" id="PIRNR000723"/>
    </source>
</evidence>
<name>A0ABR9RUI7_9ACTN</name>
<keyword evidence="3 4" id="KW-0418">Kinase</keyword>
<organism evidence="6 7">
    <name type="scientific">Nocardioides malaquae</name>
    <dbReference type="NCBI Taxonomy" id="2773426"/>
    <lineage>
        <taxon>Bacteria</taxon>
        <taxon>Bacillati</taxon>
        <taxon>Actinomycetota</taxon>
        <taxon>Actinomycetes</taxon>
        <taxon>Propionibacteriales</taxon>
        <taxon>Nocardioidaceae</taxon>
        <taxon>Nocardioides</taxon>
    </lineage>
</organism>
<reference evidence="6 7" key="1">
    <citation type="submission" date="2020-10" db="EMBL/GenBank/DDBJ databases">
        <title>Nocardioides sp. isolated from sludge.</title>
        <authorList>
            <person name="Zhang X."/>
        </authorList>
    </citation>
    <scope>NUCLEOTIDE SEQUENCE [LARGE SCALE GENOMIC DNA]</scope>
    <source>
        <strain evidence="6 7">Y6</strain>
    </source>
</reference>
<gene>
    <name evidence="6" type="ORF">IEQ44_11095</name>
</gene>
<evidence type="ECO:0000313" key="7">
    <source>
        <dbReference type="Proteomes" id="UP000756387"/>
    </source>
</evidence>
<evidence type="ECO:0000259" key="5">
    <source>
        <dbReference type="Pfam" id="PF00696"/>
    </source>
</evidence>
<evidence type="ECO:0000256" key="1">
    <source>
        <dbReference type="ARBA" id="ARBA00011066"/>
    </source>
</evidence>
<dbReference type="Pfam" id="PF00696">
    <property type="entry name" value="AA_kinase"/>
    <property type="match status" value="1"/>
</dbReference>
<dbReference type="InterPro" id="IPR003964">
    <property type="entry name" value="Carb_kinase"/>
</dbReference>
<dbReference type="Proteomes" id="UP000756387">
    <property type="component" value="Unassembled WGS sequence"/>
</dbReference>
<keyword evidence="7" id="KW-1185">Reference proteome</keyword>
<proteinExistence type="inferred from homology"/>
<dbReference type="SUPFAM" id="SSF53633">
    <property type="entry name" value="Carbamate kinase-like"/>
    <property type="match status" value="1"/>
</dbReference>
<dbReference type="PANTHER" id="PTHR30409">
    <property type="entry name" value="CARBAMATE KINASE"/>
    <property type="match status" value="1"/>
</dbReference>
<feature type="domain" description="Aspartate/glutamate/uridylate kinase" evidence="5">
    <location>
        <begin position="1"/>
        <end position="286"/>
    </location>
</feature>
<accession>A0ABR9RUI7</accession>
<dbReference type="EMBL" id="JADCSA010000010">
    <property type="protein sequence ID" value="MBE7325201.1"/>
    <property type="molecule type" value="Genomic_DNA"/>
</dbReference>